<organism evidence="1 2">
    <name type="scientific">Portunus trituberculatus</name>
    <name type="common">Swimming crab</name>
    <name type="synonym">Neptunus trituberculatus</name>
    <dbReference type="NCBI Taxonomy" id="210409"/>
    <lineage>
        <taxon>Eukaryota</taxon>
        <taxon>Metazoa</taxon>
        <taxon>Ecdysozoa</taxon>
        <taxon>Arthropoda</taxon>
        <taxon>Crustacea</taxon>
        <taxon>Multicrustacea</taxon>
        <taxon>Malacostraca</taxon>
        <taxon>Eumalacostraca</taxon>
        <taxon>Eucarida</taxon>
        <taxon>Decapoda</taxon>
        <taxon>Pleocyemata</taxon>
        <taxon>Brachyura</taxon>
        <taxon>Eubrachyura</taxon>
        <taxon>Portunoidea</taxon>
        <taxon>Portunidae</taxon>
        <taxon>Portuninae</taxon>
        <taxon>Portunus</taxon>
    </lineage>
</organism>
<reference evidence="1 2" key="1">
    <citation type="submission" date="2019-05" db="EMBL/GenBank/DDBJ databases">
        <title>Another draft genome of Portunus trituberculatus and its Hox gene families provides insights of decapod evolution.</title>
        <authorList>
            <person name="Jeong J.-H."/>
            <person name="Song I."/>
            <person name="Kim S."/>
            <person name="Choi T."/>
            <person name="Kim D."/>
            <person name="Ryu S."/>
            <person name="Kim W."/>
        </authorList>
    </citation>
    <scope>NUCLEOTIDE SEQUENCE [LARGE SCALE GENOMIC DNA]</scope>
    <source>
        <tissue evidence="1">Muscle</tissue>
    </source>
</reference>
<comment type="caution">
    <text evidence="1">The sequence shown here is derived from an EMBL/GenBank/DDBJ whole genome shotgun (WGS) entry which is preliminary data.</text>
</comment>
<dbReference type="EMBL" id="VSRR010002635">
    <property type="protein sequence ID" value="MPC32487.1"/>
    <property type="molecule type" value="Genomic_DNA"/>
</dbReference>
<dbReference type="OrthoDB" id="10546947at2759"/>
<evidence type="ECO:0000313" key="1">
    <source>
        <dbReference type="EMBL" id="MPC32487.1"/>
    </source>
</evidence>
<gene>
    <name evidence="1" type="ORF">E2C01_025798</name>
</gene>
<sequence>MKRLHPLHLPDLQPLSVTPEEFGQLQRTCDTLTIACTKAAMGEIDQARNNSTFQFLYQDGLLYRNPTSASSHLEDLNKVMRQQVRGQGWQVHSGLIQSLLL</sequence>
<accession>A0A5B7EGP9</accession>
<keyword evidence="2" id="KW-1185">Reference proteome</keyword>
<dbReference type="AlphaFoldDB" id="A0A5B7EGP9"/>
<evidence type="ECO:0000313" key="2">
    <source>
        <dbReference type="Proteomes" id="UP000324222"/>
    </source>
</evidence>
<name>A0A5B7EGP9_PORTR</name>
<protein>
    <submittedName>
        <fullName evidence="1">Uncharacterized protein</fullName>
    </submittedName>
</protein>
<dbReference type="Proteomes" id="UP000324222">
    <property type="component" value="Unassembled WGS sequence"/>
</dbReference>
<proteinExistence type="predicted"/>